<comment type="caution">
    <text evidence="8">The sequence shown here is derived from an EMBL/GenBank/DDBJ whole genome shotgun (WGS) entry which is preliminary data.</text>
</comment>
<dbReference type="CDD" id="cd01127">
    <property type="entry name" value="TrwB_TraG_TraD_VirD4"/>
    <property type="match status" value="1"/>
</dbReference>
<dbReference type="NCBIfam" id="NF045973">
    <property type="entry name" value="conju_CD1115"/>
    <property type="match status" value="1"/>
</dbReference>
<dbReference type="EMBL" id="BMJT01000017">
    <property type="protein sequence ID" value="GGG33840.1"/>
    <property type="molecule type" value="Genomic_DNA"/>
</dbReference>
<keyword evidence="6" id="KW-0472">Membrane</keyword>
<accession>A0A917GAJ1</accession>
<dbReference type="GO" id="GO:0005886">
    <property type="term" value="C:plasma membrane"/>
    <property type="evidence" value="ECO:0007669"/>
    <property type="project" value="UniProtKB-SubCell"/>
</dbReference>
<dbReference type="InterPro" id="IPR003688">
    <property type="entry name" value="TraG/VirD4"/>
</dbReference>
<evidence type="ECO:0000313" key="8">
    <source>
        <dbReference type="EMBL" id="GGG33840.1"/>
    </source>
</evidence>
<dbReference type="RefSeq" id="WP_188615955.1">
    <property type="nucleotide sequence ID" value="NZ_BMJT01000017.1"/>
</dbReference>
<evidence type="ECO:0000256" key="4">
    <source>
        <dbReference type="ARBA" id="ARBA00022692"/>
    </source>
</evidence>
<keyword evidence="4" id="KW-0812">Transmembrane</keyword>
<dbReference type="InterPro" id="IPR027417">
    <property type="entry name" value="P-loop_NTPase"/>
</dbReference>
<name>A0A917GAJ1_9BACI</name>
<comment type="subcellular location">
    <subcellularLocation>
        <location evidence="1">Cell membrane</location>
        <topology evidence="1">Multi-pass membrane protein</topology>
    </subcellularLocation>
</comment>
<feature type="compositionally biased region" description="Low complexity" evidence="7">
    <location>
        <begin position="377"/>
        <end position="387"/>
    </location>
</feature>
<evidence type="ECO:0000256" key="7">
    <source>
        <dbReference type="SAM" id="MobiDB-lite"/>
    </source>
</evidence>
<evidence type="ECO:0000256" key="6">
    <source>
        <dbReference type="ARBA" id="ARBA00023136"/>
    </source>
</evidence>
<sequence>MEGMILGLYQNKVLIQANSAKPNRNIMVVGGPGSYKTQSFVITNVLYETNNSLIITDPKAEVYEKTAAIKEKQGYEVHVINFMNMSTSDRHNPLDYVRKETQATTVATKMVDSANKDGKRDVWYYSQRALLKALILYAIYELEPKKRNMRGLLEFLQTFDTDDSKGESELDKQFLLLEFTHPARRAYELGYKKAKQEMQGSIIVSMLTTISDYVDSEVAEFTSFSDFHLTDIGQRKIMLYVIIPLMDQSWQGLINLFFSQLFNELYDFASLHHAKLPRPVTMILDEFPNLGKFENYEEFLATCRGYDIGVTTIVQTITQLQDRYGEKKAESILGNCATKICLNAANRSTANYFKDLLDKATVKVETESASKQHGRDSTSSSQSESESYTARDLMTAGEIMQMASDESIILFANKPPIRAKKAFQFKLFPDVTTTYQINQADYRAKPSASQLDRLATAQQLFEQEAQAKETARKERLFEEQTPTFDDDFEDFHGFEFIDQQVAEEGGD</sequence>
<dbReference type="PANTHER" id="PTHR37937:SF1">
    <property type="entry name" value="CONJUGATIVE TRANSFER: DNA TRANSPORT"/>
    <property type="match status" value="1"/>
</dbReference>
<evidence type="ECO:0000256" key="2">
    <source>
        <dbReference type="ARBA" id="ARBA00008806"/>
    </source>
</evidence>
<dbReference type="SUPFAM" id="SSF52540">
    <property type="entry name" value="P-loop containing nucleoside triphosphate hydrolases"/>
    <property type="match status" value="1"/>
</dbReference>
<evidence type="ECO:0000313" key="9">
    <source>
        <dbReference type="Proteomes" id="UP000616608"/>
    </source>
</evidence>
<dbReference type="AlphaFoldDB" id="A0A917GAJ1"/>
<evidence type="ECO:0000256" key="5">
    <source>
        <dbReference type="ARBA" id="ARBA00022989"/>
    </source>
</evidence>
<reference evidence="8" key="2">
    <citation type="submission" date="2020-09" db="EMBL/GenBank/DDBJ databases">
        <authorList>
            <person name="Sun Q."/>
            <person name="Zhou Y."/>
        </authorList>
    </citation>
    <scope>NUCLEOTIDE SEQUENCE</scope>
    <source>
        <strain evidence="8">CGMCC 1.15760</strain>
    </source>
</reference>
<dbReference type="Gene3D" id="3.40.50.300">
    <property type="entry name" value="P-loop containing nucleotide triphosphate hydrolases"/>
    <property type="match status" value="1"/>
</dbReference>
<gene>
    <name evidence="8" type="primary">traK</name>
    <name evidence="8" type="ORF">GCM10007425_30670</name>
</gene>
<feature type="region of interest" description="Disordered" evidence="7">
    <location>
        <begin position="365"/>
        <end position="389"/>
    </location>
</feature>
<reference evidence="8" key="1">
    <citation type="journal article" date="2014" name="Int. J. Syst. Evol. Microbiol.">
        <title>Complete genome sequence of Corynebacterium casei LMG S-19264T (=DSM 44701T), isolated from a smear-ripened cheese.</title>
        <authorList>
            <consortium name="US DOE Joint Genome Institute (JGI-PGF)"/>
            <person name="Walter F."/>
            <person name="Albersmeier A."/>
            <person name="Kalinowski J."/>
            <person name="Ruckert C."/>
        </authorList>
    </citation>
    <scope>NUCLEOTIDE SEQUENCE</scope>
    <source>
        <strain evidence="8">CGMCC 1.15760</strain>
    </source>
</reference>
<organism evidence="8 9">
    <name type="scientific">Lysinibacillus alkalisoli</name>
    <dbReference type="NCBI Taxonomy" id="1911548"/>
    <lineage>
        <taxon>Bacteria</taxon>
        <taxon>Bacillati</taxon>
        <taxon>Bacillota</taxon>
        <taxon>Bacilli</taxon>
        <taxon>Bacillales</taxon>
        <taxon>Bacillaceae</taxon>
        <taxon>Lysinibacillus</taxon>
    </lineage>
</organism>
<dbReference type="PANTHER" id="PTHR37937">
    <property type="entry name" value="CONJUGATIVE TRANSFER: DNA TRANSPORT"/>
    <property type="match status" value="1"/>
</dbReference>
<proteinExistence type="inferred from homology"/>
<keyword evidence="5" id="KW-1133">Transmembrane helix</keyword>
<feature type="compositionally biased region" description="Basic and acidic residues" evidence="7">
    <location>
        <begin position="365"/>
        <end position="376"/>
    </location>
</feature>
<comment type="similarity">
    <text evidence="2">Belongs to the VirD4/TraG family.</text>
</comment>
<evidence type="ECO:0000256" key="1">
    <source>
        <dbReference type="ARBA" id="ARBA00004651"/>
    </source>
</evidence>
<keyword evidence="3" id="KW-1003">Cell membrane</keyword>
<keyword evidence="9" id="KW-1185">Reference proteome</keyword>
<dbReference type="Pfam" id="PF02534">
    <property type="entry name" value="T4SS-DNA_transf"/>
    <property type="match status" value="1"/>
</dbReference>
<dbReference type="Proteomes" id="UP000616608">
    <property type="component" value="Unassembled WGS sequence"/>
</dbReference>
<evidence type="ECO:0000256" key="3">
    <source>
        <dbReference type="ARBA" id="ARBA00022475"/>
    </source>
</evidence>
<dbReference type="InterPro" id="IPR051539">
    <property type="entry name" value="T4SS-coupling_protein"/>
</dbReference>
<protein>
    <submittedName>
        <fullName evidence="8">Conjugal transfer protein</fullName>
    </submittedName>
</protein>